<evidence type="ECO:0000313" key="2">
    <source>
        <dbReference type="EMBL" id="KAL2871488.1"/>
    </source>
</evidence>
<gene>
    <name evidence="2" type="ORF">BJX67DRAFT_162618</name>
</gene>
<protein>
    <submittedName>
        <fullName evidence="2">Uncharacterized protein</fullName>
    </submittedName>
</protein>
<dbReference type="PANTHER" id="PTHR42345">
    <property type="entry name" value="TPR_REGION DOMAIN-CONTAINING PROTEIN"/>
    <property type="match status" value="1"/>
</dbReference>
<keyword evidence="1" id="KW-0802">TPR repeat</keyword>
<sequence>MKGFKSRLKRLAGRRNLPGYPISDAERELASEQMRRLENSESQDGSADWRAKILMSAQDVLEAKWLGGLLFTIRMPSASSRRISAHVHRYGEEVTGQSLLCSIEHPSFRPYRIQKKFMKRELEDEPADEDNILLEAEAYPAYENVNPGTVTVEGFGIDYWDAEILHGRLQIRSLVPFPDMPDFAFVPAVLLRRVEEARCTQAPLSQEDEAAIISEVLGQEVWDFVAARSSSHAERVVTLIYDLLKRIDISTVMTVSQPATTFNEGTSEGGWSFFVYMILGKVLALRLEEYGDAGVFGFNDSAFATMILSNLWFQNTRLELIDQFELRADVSEAMMAGISPQERERAEELMRQGDNAAADGQIEVAGDLYSQAIQIDLANYGYIKKRAELMFAIENYQGAAKEALVLSAIDPTRADSYVVLGRACMKYKNYARARDAFQRATQLATDEEKEVIMAEMAKAEAADAAEIQAIDQETDERQKLALVRARQEAKLDPSGRAIKLLPANYGRQLEGLLLFAERMKWPYLSEVRQGFDKAYRDWRNNEPMWFVQQDWMYGVMLPGASFAYILMNTLICSTPSLEYIGPSKSQESGLALPQCSYWRIRSVLGRVLGCLPGVTSLNGWIGPCPAARIRYPEDETLPQHCVITTLYFNPSTALLKPPKSSACAADPLLDEQQGHEMVGIIDPSEWVTLDPPTQEDSTWELESFNLQRWKQVDPTNPNSAWLYNAYLEFRILDNWRETMLFKMEYNPVFVTLPHCSPNEGSQAHEVHRRELLKYKRQEISVNTIDDYQPFTSDDEIMVINATASGAEVVARAWCAQHGKTAVVRTSGGPCYACALRAASRYGLRTGVLIWVS</sequence>
<dbReference type="PROSITE" id="PS50005">
    <property type="entry name" value="TPR"/>
    <property type="match status" value="1"/>
</dbReference>
<dbReference type="InterPro" id="IPR019734">
    <property type="entry name" value="TPR_rpt"/>
</dbReference>
<reference evidence="2 3" key="1">
    <citation type="submission" date="2024-07" db="EMBL/GenBank/DDBJ databases">
        <title>Section-level genome sequencing and comparative genomics of Aspergillus sections Usti and Cavernicolus.</title>
        <authorList>
            <consortium name="Lawrence Berkeley National Laboratory"/>
            <person name="Nybo J.L."/>
            <person name="Vesth T.C."/>
            <person name="Theobald S."/>
            <person name="Frisvad J.C."/>
            <person name="Larsen T.O."/>
            <person name="Kjaerboelling I."/>
            <person name="Rothschild-Mancinelli K."/>
            <person name="Lyhne E.K."/>
            <person name="Kogle M.E."/>
            <person name="Barry K."/>
            <person name="Clum A."/>
            <person name="Na H."/>
            <person name="Ledsgaard L."/>
            <person name="Lin J."/>
            <person name="Lipzen A."/>
            <person name="Kuo A."/>
            <person name="Riley R."/>
            <person name="Mondo S."/>
            <person name="Labutti K."/>
            <person name="Haridas S."/>
            <person name="Pangalinan J."/>
            <person name="Salamov A.A."/>
            <person name="Simmons B.A."/>
            <person name="Magnuson J.K."/>
            <person name="Chen J."/>
            <person name="Drula E."/>
            <person name="Henrissat B."/>
            <person name="Wiebenga A."/>
            <person name="Lubbers R.J."/>
            <person name="Gomes A.C."/>
            <person name="Macurrencykelacurrency M.R."/>
            <person name="Stajich J."/>
            <person name="Grigoriev I.V."/>
            <person name="Mortensen U.H."/>
            <person name="De Vries R.P."/>
            <person name="Baker S.E."/>
            <person name="Andersen M.R."/>
        </authorList>
    </citation>
    <scope>NUCLEOTIDE SEQUENCE [LARGE SCALE GENOMIC DNA]</scope>
    <source>
        <strain evidence="2 3">CBS 449.75</strain>
    </source>
</reference>
<accession>A0ABR4M4G0</accession>
<dbReference type="GeneID" id="98140041"/>
<dbReference type="RefSeq" id="XP_070890467.1">
    <property type="nucleotide sequence ID" value="XM_071024969.1"/>
</dbReference>
<feature type="repeat" description="TPR" evidence="1">
    <location>
        <begin position="414"/>
        <end position="447"/>
    </location>
</feature>
<dbReference type="Proteomes" id="UP001610432">
    <property type="component" value="Unassembled WGS sequence"/>
</dbReference>
<dbReference type="PANTHER" id="PTHR42345:SF2">
    <property type="entry name" value="HELICASE-LIKE PROTEIN"/>
    <property type="match status" value="1"/>
</dbReference>
<keyword evidence="3" id="KW-1185">Reference proteome</keyword>
<dbReference type="EMBL" id="JBFXLQ010000003">
    <property type="protein sequence ID" value="KAL2871488.1"/>
    <property type="molecule type" value="Genomic_DNA"/>
</dbReference>
<proteinExistence type="predicted"/>
<dbReference type="InterPro" id="IPR011990">
    <property type="entry name" value="TPR-like_helical_dom_sf"/>
</dbReference>
<dbReference type="SUPFAM" id="SSF48452">
    <property type="entry name" value="TPR-like"/>
    <property type="match status" value="1"/>
</dbReference>
<evidence type="ECO:0000256" key="1">
    <source>
        <dbReference type="PROSITE-ProRule" id="PRU00339"/>
    </source>
</evidence>
<name>A0ABR4M4G0_9EURO</name>
<organism evidence="2 3">
    <name type="scientific">Aspergillus lucknowensis</name>
    <dbReference type="NCBI Taxonomy" id="176173"/>
    <lineage>
        <taxon>Eukaryota</taxon>
        <taxon>Fungi</taxon>
        <taxon>Dikarya</taxon>
        <taxon>Ascomycota</taxon>
        <taxon>Pezizomycotina</taxon>
        <taxon>Eurotiomycetes</taxon>
        <taxon>Eurotiomycetidae</taxon>
        <taxon>Eurotiales</taxon>
        <taxon>Aspergillaceae</taxon>
        <taxon>Aspergillus</taxon>
        <taxon>Aspergillus subgen. Nidulantes</taxon>
    </lineage>
</organism>
<comment type="caution">
    <text evidence="2">The sequence shown here is derived from an EMBL/GenBank/DDBJ whole genome shotgun (WGS) entry which is preliminary data.</text>
</comment>
<dbReference type="Gene3D" id="1.25.40.10">
    <property type="entry name" value="Tetratricopeptide repeat domain"/>
    <property type="match status" value="1"/>
</dbReference>
<evidence type="ECO:0000313" key="3">
    <source>
        <dbReference type="Proteomes" id="UP001610432"/>
    </source>
</evidence>